<accession>A0AAV3AJN8</accession>
<protein>
    <submittedName>
        <fullName evidence="1">Uncharacterized protein</fullName>
    </submittedName>
</protein>
<dbReference type="EMBL" id="DYDO01000003">
    <property type="protein sequence ID" value="DBA29426.1"/>
    <property type="molecule type" value="Genomic_DNA"/>
</dbReference>
<reference evidence="1" key="1">
    <citation type="thesis" date="2020" institute="ProQuest LLC" country="789 East Eisenhower Parkway, Ann Arbor, MI, USA">
        <title>Comparative Genomics and Chromosome Evolution.</title>
        <authorList>
            <person name="Mudd A.B."/>
        </authorList>
    </citation>
    <scope>NUCLEOTIDE SEQUENCE</scope>
    <source>
        <strain evidence="1">1538</strain>
        <tissue evidence="1">Blood</tissue>
    </source>
</reference>
<dbReference type="Proteomes" id="UP001181693">
    <property type="component" value="Unassembled WGS sequence"/>
</dbReference>
<organism evidence="1 2">
    <name type="scientific">Pyxicephalus adspersus</name>
    <name type="common">African bullfrog</name>
    <dbReference type="NCBI Taxonomy" id="30357"/>
    <lineage>
        <taxon>Eukaryota</taxon>
        <taxon>Metazoa</taxon>
        <taxon>Chordata</taxon>
        <taxon>Craniata</taxon>
        <taxon>Vertebrata</taxon>
        <taxon>Euteleostomi</taxon>
        <taxon>Amphibia</taxon>
        <taxon>Batrachia</taxon>
        <taxon>Anura</taxon>
        <taxon>Neobatrachia</taxon>
        <taxon>Ranoidea</taxon>
        <taxon>Pyxicephalidae</taxon>
        <taxon>Pyxicephalinae</taxon>
        <taxon>Pyxicephalus</taxon>
    </lineage>
</organism>
<evidence type="ECO:0000313" key="1">
    <source>
        <dbReference type="EMBL" id="DBA29426.1"/>
    </source>
</evidence>
<keyword evidence="2" id="KW-1185">Reference proteome</keyword>
<dbReference type="AlphaFoldDB" id="A0AAV3AJN8"/>
<comment type="caution">
    <text evidence="1">The sequence shown here is derived from an EMBL/GenBank/DDBJ whole genome shotgun (WGS) entry which is preliminary data.</text>
</comment>
<proteinExistence type="predicted"/>
<gene>
    <name evidence="1" type="ORF">GDO54_009651</name>
</gene>
<sequence length="78" mass="9396">MGLWMTHLSQNKPNFLLKITTKPFLICASCNRLQNLEKYLFCYTVKYFYHRLPTSQKLCFTLCKNRLKKELTNLENIF</sequence>
<name>A0AAV3AJN8_PYXAD</name>
<evidence type="ECO:0000313" key="2">
    <source>
        <dbReference type="Proteomes" id="UP001181693"/>
    </source>
</evidence>